<accession>A4JVE6</accession>
<dbReference type="Proteomes" id="UP000002287">
    <property type="component" value="Plasmid pBVIE03"/>
</dbReference>
<reference evidence="2 3" key="1">
    <citation type="submission" date="2007-03" db="EMBL/GenBank/DDBJ databases">
        <title>Complete sequence of plasmid pBVIE03 of Burkholderia vietnamiensis G4.</title>
        <authorList>
            <consortium name="US DOE Joint Genome Institute"/>
            <person name="Copeland A."/>
            <person name="Lucas S."/>
            <person name="Lapidus A."/>
            <person name="Barry K."/>
            <person name="Detter J.C."/>
            <person name="Glavina del Rio T."/>
            <person name="Hammon N."/>
            <person name="Israni S."/>
            <person name="Dalin E."/>
            <person name="Tice H."/>
            <person name="Pitluck S."/>
            <person name="Chain P."/>
            <person name="Malfatti S."/>
            <person name="Shin M."/>
            <person name="Vergez L."/>
            <person name="Schmutz J."/>
            <person name="Larimer F."/>
            <person name="Land M."/>
            <person name="Hauser L."/>
            <person name="Kyrpides N."/>
            <person name="Tiedje J."/>
            <person name="Richardson P."/>
        </authorList>
    </citation>
    <scope>NUCLEOTIDE SEQUENCE [LARGE SCALE GENOMIC DNA]</scope>
    <source>
        <strain evidence="3">G4 / LMG 22486</strain>
        <plasmid evidence="2 3">pBVIE03</plasmid>
    </source>
</reference>
<dbReference type="HOGENOM" id="CLU_2491971_0_0_4"/>
<name>A4JVE6_BURVG</name>
<dbReference type="AlphaFoldDB" id="A4JVE6"/>
<evidence type="ECO:0000313" key="2">
    <source>
        <dbReference type="EMBL" id="ABO60249.1"/>
    </source>
</evidence>
<proteinExistence type="predicted"/>
<sequence>MVSQRRNCELAIVGLLRIASFHSVPHAFRTGANAATHETSVPNSERNTATTMPLRTGRRAELGKHCATIPVVHLRAAALRAEVGNG</sequence>
<evidence type="ECO:0000313" key="3">
    <source>
        <dbReference type="Proteomes" id="UP000002287"/>
    </source>
</evidence>
<dbReference type="EMBL" id="CP000619">
    <property type="protein sequence ID" value="ABO60249.1"/>
    <property type="molecule type" value="Genomic_DNA"/>
</dbReference>
<organism evidence="2 3">
    <name type="scientific">Burkholderia vietnamiensis (strain G4 / LMG 22486)</name>
    <name type="common">Burkholderia cepacia (strain R1808)</name>
    <dbReference type="NCBI Taxonomy" id="269482"/>
    <lineage>
        <taxon>Bacteria</taxon>
        <taxon>Pseudomonadati</taxon>
        <taxon>Pseudomonadota</taxon>
        <taxon>Betaproteobacteria</taxon>
        <taxon>Burkholderiales</taxon>
        <taxon>Burkholderiaceae</taxon>
        <taxon>Burkholderia</taxon>
        <taxon>Burkholderia cepacia complex</taxon>
    </lineage>
</organism>
<dbReference type="KEGG" id="bvi:Bcep1808_7372"/>
<protein>
    <submittedName>
        <fullName evidence="2">Uncharacterized protein</fullName>
    </submittedName>
</protein>
<feature type="region of interest" description="Disordered" evidence="1">
    <location>
        <begin position="32"/>
        <end position="51"/>
    </location>
</feature>
<geneLocation type="plasmid" evidence="2 3">
    <name>pBVIE03</name>
</geneLocation>
<gene>
    <name evidence="2" type="ordered locus">Bcep1808_7372</name>
</gene>
<keyword evidence="2" id="KW-0614">Plasmid</keyword>
<evidence type="ECO:0000256" key="1">
    <source>
        <dbReference type="SAM" id="MobiDB-lite"/>
    </source>
</evidence>
<feature type="compositionally biased region" description="Polar residues" evidence="1">
    <location>
        <begin position="36"/>
        <end position="51"/>
    </location>
</feature>